<evidence type="ECO:0000256" key="1">
    <source>
        <dbReference type="SAM" id="MobiDB-lite"/>
    </source>
</evidence>
<dbReference type="EMBL" id="LAZP02000124">
    <property type="protein sequence ID" value="PFH60513.1"/>
    <property type="molecule type" value="Genomic_DNA"/>
</dbReference>
<feature type="domain" description="Protein-arginine deiminase C-terminal" evidence="3">
    <location>
        <begin position="633"/>
        <end position="721"/>
    </location>
</feature>
<dbReference type="Pfam" id="PF03068">
    <property type="entry name" value="PAD"/>
    <property type="match status" value="2"/>
</dbReference>
<dbReference type="GO" id="GO:0005737">
    <property type="term" value="C:cytoplasm"/>
    <property type="evidence" value="ECO:0007669"/>
    <property type="project" value="InterPro"/>
</dbReference>
<gene>
    <name evidence="4" type="ORF">XA68_10827</name>
</gene>
<keyword evidence="5" id="KW-1185">Reference proteome</keyword>
<dbReference type="Proteomes" id="UP000037136">
    <property type="component" value="Unassembled WGS sequence"/>
</dbReference>
<organism evidence="4 5">
    <name type="scientific">Ophiocordyceps unilateralis</name>
    <name type="common">Zombie-ant fungus</name>
    <name type="synonym">Torrubia unilateralis</name>
    <dbReference type="NCBI Taxonomy" id="268505"/>
    <lineage>
        <taxon>Eukaryota</taxon>
        <taxon>Fungi</taxon>
        <taxon>Dikarya</taxon>
        <taxon>Ascomycota</taxon>
        <taxon>Pezizomycotina</taxon>
        <taxon>Sordariomycetes</taxon>
        <taxon>Hypocreomycetidae</taxon>
        <taxon>Hypocreales</taxon>
        <taxon>Ophiocordycipitaceae</taxon>
        <taxon>Ophiocordyceps</taxon>
    </lineage>
</organism>
<dbReference type="OrthoDB" id="5102063at2759"/>
<dbReference type="AlphaFoldDB" id="A0A2A9PI03"/>
<dbReference type="PANTHER" id="PTHR10837:SF8">
    <property type="entry name" value="PROTEIN-ARGININE DEIMINASE"/>
    <property type="match status" value="1"/>
</dbReference>
<accession>A0A2A9PI03</accession>
<feature type="region of interest" description="Disordered" evidence="1">
    <location>
        <begin position="577"/>
        <end position="628"/>
    </location>
</feature>
<keyword evidence="2" id="KW-0732">Signal</keyword>
<reference evidence="4 5" key="2">
    <citation type="journal article" date="2017" name="Sci. Rep.">
        <title>Ant-infecting Ophiocordyceps genomes reveal a high diversity of potential behavioral manipulation genes and a possible major role for enterotoxins.</title>
        <authorList>
            <person name="de Bekker C."/>
            <person name="Ohm R.A."/>
            <person name="Evans H.C."/>
            <person name="Brachmann A."/>
            <person name="Hughes D.P."/>
        </authorList>
    </citation>
    <scope>NUCLEOTIDE SEQUENCE [LARGE SCALE GENOMIC DNA]</scope>
    <source>
        <strain evidence="4 5">SC16a</strain>
    </source>
</reference>
<protein>
    <recommendedName>
        <fullName evidence="3">Protein-arginine deiminase C-terminal domain-containing protein</fullName>
    </recommendedName>
</protein>
<dbReference type="SUPFAM" id="SSF110083">
    <property type="entry name" value="Peptidylarginine deiminase Pad4, middle domain"/>
    <property type="match status" value="1"/>
</dbReference>
<feature type="compositionally biased region" description="Basic and acidic residues" evidence="1">
    <location>
        <begin position="602"/>
        <end position="615"/>
    </location>
</feature>
<evidence type="ECO:0000256" key="2">
    <source>
        <dbReference type="SAM" id="SignalP"/>
    </source>
</evidence>
<dbReference type="GO" id="GO:0005509">
    <property type="term" value="F:calcium ion binding"/>
    <property type="evidence" value="ECO:0007669"/>
    <property type="project" value="InterPro"/>
</dbReference>
<dbReference type="InterPro" id="IPR013530">
    <property type="entry name" value="PAD_C"/>
</dbReference>
<dbReference type="InterPro" id="IPR036556">
    <property type="entry name" value="PAD_central_sf"/>
</dbReference>
<sequence>MWNPIASSAVLIGHVALTRGAPFDVTGVSSTIFNDLNNPRIRNSSDTLLTVTILADTNRDGVVDTEGDSDYTRRRTWTSDSGALFLANIVDTGRRCSLKIQKSTPNEELEYCHDATDNVLRNAKFLAPVRTLPVVTPALSDKATGSITVMGKMAATKTRIFQKRGADWVYISSSHIFSAEELRAGLELGIDARDVRRPGGWDGKAMVQFTVKETGVVKAIDWVQMRVAPVLIHNHLQKAEALFVQSAFMMNTHKNETAMRFNSAQAKFVRDIDTIAREAGLPLFQFNDITNHDIWVQDFFEPGYMTIPGPDGPVGLRIMIRSAQRDRLGGRQVFQTLRSDTIGAVQHLVWGDTSDSMGNLETIPPYVHNGKRYPAGRAVMGSQAGIRPFIMEFLRAQEEQDPIELDTTWLFIGHADEFMQFLPHDSERGWVLVVSDPQAGIKLLQDATLVGHGGSNSHSRPIYPTDKESCFPASTIEDSLFIPHMSFIQDYCAKAIEQNIDIIKRETGITNKDIIRIPALFYVSDFENNMTAFHYHCRKSTASDDERDTVRGSSTPPRLVKKAIIPPYPDFKIPDERAAGTPLKSHGGQWTGPTLAAWQKKRKEEEAAERGKGKEEEDEGKEEEDKGLTYETLERLKSALPVGSFYPGSINSIVLSNSTVIAPNPWGPLVDGKDIFAEAVTAAYAKANYTVHFVDDWFSHFIGGGDIHCATNTLRDIKVSWL</sequence>
<dbReference type="InterPro" id="IPR004303">
    <property type="entry name" value="PAD"/>
</dbReference>
<evidence type="ECO:0000313" key="4">
    <source>
        <dbReference type="EMBL" id="PFH60513.1"/>
    </source>
</evidence>
<evidence type="ECO:0000313" key="5">
    <source>
        <dbReference type="Proteomes" id="UP000037136"/>
    </source>
</evidence>
<feature type="chain" id="PRO_5012789698" description="Protein-arginine deiminase C-terminal domain-containing protein" evidence="2">
    <location>
        <begin position="21"/>
        <end position="722"/>
    </location>
</feature>
<comment type="caution">
    <text evidence="4">The sequence shown here is derived from an EMBL/GenBank/DDBJ whole genome shotgun (WGS) entry which is preliminary data.</text>
</comment>
<dbReference type="STRING" id="268505.A0A2A9PI03"/>
<feature type="domain" description="Protein-arginine deiminase C-terminal" evidence="3">
    <location>
        <begin position="220"/>
        <end position="530"/>
    </location>
</feature>
<evidence type="ECO:0000259" key="3">
    <source>
        <dbReference type="Pfam" id="PF03068"/>
    </source>
</evidence>
<feature type="signal peptide" evidence="2">
    <location>
        <begin position="1"/>
        <end position="20"/>
    </location>
</feature>
<dbReference type="PANTHER" id="PTHR10837">
    <property type="entry name" value="PEPTIDYLARGININE DEIMINASE"/>
    <property type="match status" value="1"/>
</dbReference>
<dbReference type="SUPFAM" id="SSF55909">
    <property type="entry name" value="Pentein"/>
    <property type="match status" value="1"/>
</dbReference>
<dbReference type="GO" id="GO:0004668">
    <property type="term" value="F:protein-arginine deiminase activity"/>
    <property type="evidence" value="ECO:0007669"/>
    <property type="project" value="InterPro"/>
</dbReference>
<proteinExistence type="predicted"/>
<name>A0A2A9PI03_OPHUN</name>
<reference evidence="4 5" key="1">
    <citation type="journal article" date="2015" name="BMC Genomics">
        <title>Gene expression during zombie ant biting behavior reflects the complexity underlying fungal parasitic behavioral manipulation.</title>
        <authorList>
            <person name="de Bekker C."/>
            <person name="Ohm R.A."/>
            <person name="Loreto R.G."/>
            <person name="Sebastian A."/>
            <person name="Albert I."/>
            <person name="Merrow M."/>
            <person name="Brachmann A."/>
            <person name="Hughes D.P."/>
        </authorList>
    </citation>
    <scope>NUCLEOTIDE SEQUENCE [LARGE SCALE GENOMIC DNA]</scope>
    <source>
        <strain evidence="4 5">SC16a</strain>
    </source>
</reference>
<dbReference type="Gene3D" id="3.75.10.10">
    <property type="entry name" value="L-arginine/glycine Amidinotransferase, Chain A"/>
    <property type="match status" value="1"/>
</dbReference>